<feature type="domain" description="Amidohydrolase-related" evidence="3">
    <location>
        <begin position="406"/>
        <end position="497"/>
    </location>
</feature>
<dbReference type="PANTHER" id="PTHR43668:SF5">
    <property type="entry name" value="AMIDOHYDROLASE 3 DOMAIN-CONTAINING PROTEIN"/>
    <property type="match status" value="1"/>
</dbReference>
<evidence type="ECO:0000313" key="5">
    <source>
        <dbReference type="Proteomes" id="UP001465976"/>
    </source>
</evidence>
<feature type="compositionally biased region" description="Basic and acidic residues" evidence="1">
    <location>
        <begin position="511"/>
        <end position="528"/>
    </location>
</feature>
<evidence type="ECO:0000256" key="2">
    <source>
        <dbReference type="SAM" id="Phobius"/>
    </source>
</evidence>
<protein>
    <recommendedName>
        <fullName evidence="3">Amidohydrolase-related domain-containing protein</fullName>
    </recommendedName>
</protein>
<dbReference type="EMBL" id="JBAHYK010001206">
    <property type="protein sequence ID" value="KAL0569039.1"/>
    <property type="molecule type" value="Genomic_DNA"/>
</dbReference>
<dbReference type="Gene3D" id="3.20.20.140">
    <property type="entry name" value="Metal-dependent hydrolases"/>
    <property type="match status" value="1"/>
</dbReference>
<proteinExistence type="predicted"/>
<dbReference type="InterPro" id="IPR011059">
    <property type="entry name" value="Metal-dep_hydrolase_composite"/>
</dbReference>
<sequence>MSHDDKGPLPTYNAMPTRRERRRPRSLALIAPLILFAVFSYSSTFFWDDEHPEKHFSRLPINTQAIVDKCSQLHTLPAPPVDFYNRTQSDRFDASLSPKNPVVVRNAVIWTGEVAEGLEVVFGDILLDKGIIKAVGKIDPVDGEVDEIQANGAWVTPGIVDLHSHMGVSPLPPLSGSISVNSGNGITQPWLRSVDGLNTHDEAYRLSIAGGLTTAMVLPGSGNSIGGQAFPIKLRPTSEKSTSSLLLESPFDSPLRWRHLKQACGENPSKGHSGTRMDTVWSLRTIYDDARQLKEKQDEYCQKVETGRWDLLQDEEFPDDLKLEALVDVLRGKVKVQNHCYEAVDLNGLVRLSNEFNFSIAGYHHAAEAFLVPDLLKQTWGHTPVVALFATNARVKREAYRASEFAPKVLADNGIEVVIKTDHPVLNSRYLVHEAQQAHYFGLPAGLALASITTTPARAAGLDHRVGMVKKGYDADLVIWDAHPLALGATPIQVFIDGIPQLGSKSSTQPDLHKEQQAPKTPNFDKEAREAVEADGLPPLELKPKTGRVVFDGVRSFYKLVGGRVVEVFRAANGRANVVVQDGVVDCVGGVIPRIVDVKVCSSGDLQTTEDETRVDLDGGSLAPGLSTVGSPLGLQHIVAEPTTKDGDVASNIAGQDIIRAVDGLLFQTRDALFVNPLLSIPPTEIHIPLDSRI</sequence>
<dbReference type="SUPFAM" id="SSF51338">
    <property type="entry name" value="Composite domain of metallo-dependent hydrolases"/>
    <property type="match status" value="1"/>
</dbReference>
<dbReference type="InterPro" id="IPR032466">
    <property type="entry name" value="Metal_Hydrolase"/>
</dbReference>
<dbReference type="Pfam" id="PF01979">
    <property type="entry name" value="Amidohydro_1"/>
    <property type="match status" value="1"/>
</dbReference>
<comment type="caution">
    <text evidence="4">The sequence shown here is derived from an EMBL/GenBank/DDBJ whole genome shotgun (WGS) entry which is preliminary data.</text>
</comment>
<reference evidence="4 5" key="1">
    <citation type="submission" date="2024-02" db="EMBL/GenBank/DDBJ databases">
        <title>A draft genome for the cacao thread blight pathogen Marasmius crinis-equi.</title>
        <authorList>
            <person name="Cohen S.P."/>
            <person name="Baruah I.K."/>
            <person name="Amoako-Attah I."/>
            <person name="Bukari Y."/>
            <person name="Meinhardt L.W."/>
            <person name="Bailey B.A."/>
        </authorList>
    </citation>
    <scope>NUCLEOTIDE SEQUENCE [LARGE SCALE GENOMIC DNA]</scope>
    <source>
        <strain evidence="4 5">GH-76</strain>
    </source>
</reference>
<name>A0ABR3F1R9_9AGAR</name>
<feature type="non-terminal residue" evidence="4">
    <location>
        <position position="694"/>
    </location>
</feature>
<organism evidence="4 5">
    <name type="scientific">Marasmius crinis-equi</name>
    <dbReference type="NCBI Taxonomy" id="585013"/>
    <lineage>
        <taxon>Eukaryota</taxon>
        <taxon>Fungi</taxon>
        <taxon>Dikarya</taxon>
        <taxon>Basidiomycota</taxon>
        <taxon>Agaricomycotina</taxon>
        <taxon>Agaricomycetes</taxon>
        <taxon>Agaricomycetidae</taxon>
        <taxon>Agaricales</taxon>
        <taxon>Marasmiineae</taxon>
        <taxon>Marasmiaceae</taxon>
        <taxon>Marasmius</taxon>
    </lineage>
</organism>
<evidence type="ECO:0000256" key="1">
    <source>
        <dbReference type="SAM" id="MobiDB-lite"/>
    </source>
</evidence>
<evidence type="ECO:0000313" key="4">
    <source>
        <dbReference type="EMBL" id="KAL0569039.1"/>
    </source>
</evidence>
<keyword evidence="2" id="KW-0812">Transmembrane</keyword>
<dbReference type="InterPro" id="IPR050138">
    <property type="entry name" value="DHOase/Allantoinase_Hydrolase"/>
</dbReference>
<keyword evidence="2" id="KW-1133">Transmembrane helix</keyword>
<feature type="region of interest" description="Disordered" evidence="1">
    <location>
        <begin position="1"/>
        <end position="20"/>
    </location>
</feature>
<gene>
    <name evidence="4" type="ORF">V5O48_012935</name>
</gene>
<dbReference type="Proteomes" id="UP001465976">
    <property type="component" value="Unassembled WGS sequence"/>
</dbReference>
<feature type="region of interest" description="Disordered" evidence="1">
    <location>
        <begin position="505"/>
        <end position="528"/>
    </location>
</feature>
<dbReference type="PANTHER" id="PTHR43668">
    <property type="entry name" value="ALLANTOINASE"/>
    <property type="match status" value="1"/>
</dbReference>
<keyword evidence="5" id="KW-1185">Reference proteome</keyword>
<dbReference type="SUPFAM" id="SSF51556">
    <property type="entry name" value="Metallo-dependent hydrolases"/>
    <property type="match status" value="1"/>
</dbReference>
<accession>A0ABR3F1R9</accession>
<evidence type="ECO:0000259" key="3">
    <source>
        <dbReference type="Pfam" id="PF01979"/>
    </source>
</evidence>
<dbReference type="InterPro" id="IPR006680">
    <property type="entry name" value="Amidohydro-rel"/>
</dbReference>
<feature type="transmembrane region" description="Helical" evidence="2">
    <location>
        <begin position="27"/>
        <end position="47"/>
    </location>
</feature>
<keyword evidence="2" id="KW-0472">Membrane</keyword>